<dbReference type="InterPro" id="IPR050740">
    <property type="entry name" value="Aldehyde_DH_Superfamily"/>
</dbReference>
<dbReference type="InterPro" id="IPR016162">
    <property type="entry name" value="Ald_DH_N"/>
</dbReference>
<organism evidence="3 4">
    <name type="scientific">Brevibacterium spongiae</name>
    <dbReference type="NCBI Taxonomy" id="2909672"/>
    <lineage>
        <taxon>Bacteria</taxon>
        <taxon>Bacillati</taxon>
        <taxon>Actinomycetota</taxon>
        <taxon>Actinomycetes</taxon>
        <taxon>Micrococcales</taxon>
        <taxon>Brevibacteriaceae</taxon>
        <taxon>Brevibacterium</taxon>
    </lineage>
</organism>
<evidence type="ECO:0000313" key="3">
    <source>
        <dbReference type="EMBL" id="UVI36341.1"/>
    </source>
</evidence>
<dbReference type="PANTHER" id="PTHR43353:SF3">
    <property type="entry name" value="ALDEHYDE DEHYDROGENASE-RELATED"/>
    <property type="match status" value="1"/>
</dbReference>
<dbReference type="Gene3D" id="3.40.605.10">
    <property type="entry name" value="Aldehyde Dehydrogenase, Chain A, domain 1"/>
    <property type="match status" value="1"/>
</dbReference>
<evidence type="ECO:0000256" key="1">
    <source>
        <dbReference type="ARBA" id="ARBA00023002"/>
    </source>
</evidence>
<keyword evidence="1" id="KW-0560">Oxidoreductase</keyword>
<proteinExistence type="predicted"/>
<name>A0ABY5SR05_9MICO</name>
<dbReference type="PANTHER" id="PTHR43353">
    <property type="entry name" value="SUCCINATE-SEMIALDEHYDE DEHYDROGENASE, MITOCHONDRIAL"/>
    <property type="match status" value="1"/>
</dbReference>
<feature type="domain" description="Aldehyde dehydrogenase" evidence="2">
    <location>
        <begin position="18"/>
        <end position="461"/>
    </location>
</feature>
<dbReference type="InterPro" id="IPR044151">
    <property type="entry name" value="ALDH_KGSADH"/>
</dbReference>
<dbReference type="InterPro" id="IPR015590">
    <property type="entry name" value="Aldehyde_DH_dom"/>
</dbReference>
<dbReference type="CDD" id="cd07129">
    <property type="entry name" value="ALDH_KGSADH"/>
    <property type="match status" value="1"/>
</dbReference>
<keyword evidence="4" id="KW-1185">Reference proteome</keyword>
<gene>
    <name evidence="3" type="ORF">L1F31_01340</name>
</gene>
<accession>A0ABY5SR05</accession>
<evidence type="ECO:0000259" key="2">
    <source>
        <dbReference type="Pfam" id="PF00171"/>
    </source>
</evidence>
<dbReference type="InterPro" id="IPR016163">
    <property type="entry name" value="Ald_DH_C"/>
</dbReference>
<dbReference type="RefSeq" id="WP_265418942.1">
    <property type="nucleotide sequence ID" value="NZ_CP093443.1"/>
</dbReference>
<dbReference type="Proteomes" id="UP001064879">
    <property type="component" value="Chromosome"/>
</dbReference>
<dbReference type="InterPro" id="IPR016161">
    <property type="entry name" value="Ald_DH/histidinol_DH"/>
</dbReference>
<reference evidence="3" key="1">
    <citation type="submission" date="2022-03" db="EMBL/GenBank/DDBJ databases">
        <title>Brevibacterium spongiae sp. nov., isolated from marine sponge.</title>
        <authorList>
            <person name="Li Z."/>
            <person name="Zhang M."/>
        </authorList>
    </citation>
    <scope>NUCLEOTIDE SEQUENCE</scope>
    <source>
        <strain evidence="3">WHS-Z9</strain>
    </source>
</reference>
<dbReference type="EMBL" id="CP093443">
    <property type="protein sequence ID" value="UVI36341.1"/>
    <property type="molecule type" value="Genomic_DNA"/>
</dbReference>
<dbReference type="SUPFAM" id="SSF53720">
    <property type="entry name" value="ALDH-like"/>
    <property type="match status" value="1"/>
</dbReference>
<sequence length="544" mass="55214">MTALNGLSLIAGTPVTGNGATTNAIDPSTGSTLAPDYSFLDESQVEQVTDAAAQAFASYRATSPTDRAAFLDTIAANIEAVREPLVERAMAETGLPSARLAGEVGRTVGQLRLFAEVVRAGNFHSSRIDPAQPDRTPAPRLDIRQRKVPVGPVVVFGASNFPLAFSVAGGDTASALAAGCPVIVKAHNAHPGTGEIVGRAITEAVAAHGLNPGVFSLVYGSGSSVGQQLVADPQITAVGFTGSRSGGLALQATAQARKVPIPVYAEMSSINPVILLDGALAGGGARSLAEQFITSLTGSSGQLCTAPGLVLVPTGTDGDAFAEAVAQLIGQQTGQTMLTPSIAEAFDRGVAALSEQDDVSTVGAGTAGEGANAPAPVVFTAASVALRNNDALSDEIFGAASLLVRYDDVDDLVATLQGIEGQLTTTIHATDADTEAAGRLLPILEDLCGRILFNGWPTGVEVGHAMVHGGPFPATSAPATTSVGTLAIERFLRPVSYQAVPTALLPEPIADDNPWSVVQMIDGTVTTPAEAEQPVLSEAGAATS</sequence>
<dbReference type="Pfam" id="PF00171">
    <property type="entry name" value="Aldedh"/>
    <property type="match status" value="1"/>
</dbReference>
<protein>
    <submittedName>
        <fullName evidence="3">Aldehyde dehydrogenase (NADP(+))</fullName>
    </submittedName>
</protein>
<dbReference type="Gene3D" id="3.40.309.10">
    <property type="entry name" value="Aldehyde Dehydrogenase, Chain A, domain 2"/>
    <property type="match status" value="1"/>
</dbReference>
<evidence type="ECO:0000313" key="4">
    <source>
        <dbReference type="Proteomes" id="UP001064879"/>
    </source>
</evidence>